<dbReference type="InterPro" id="IPR036188">
    <property type="entry name" value="FAD/NAD-bd_sf"/>
</dbReference>
<keyword evidence="4" id="KW-1185">Reference proteome</keyword>
<evidence type="ECO:0008006" key="5">
    <source>
        <dbReference type="Google" id="ProtNLM"/>
    </source>
</evidence>
<keyword evidence="2" id="KW-0732">Signal</keyword>
<comment type="caution">
    <text evidence="3">The sequence shown here is derived from an EMBL/GenBank/DDBJ whole genome shotgun (WGS) entry which is preliminary data.</text>
</comment>
<feature type="signal peptide" evidence="2">
    <location>
        <begin position="1"/>
        <end position="21"/>
    </location>
</feature>
<feature type="transmembrane region" description="Helical" evidence="1">
    <location>
        <begin position="159"/>
        <end position="178"/>
    </location>
</feature>
<keyword evidence="1" id="KW-0472">Membrane</keyword>
<evidence type="ECO:0000313" key="4">
    <source>
        <dbReference type="Proteomes" id="UP001556367"/>
    </source>
</evidence>
<name>A0ABR3J4P5_9AGAR</name>
<gene>
    <name evidence="3" type="ORF">HGRIS_007289</name>
</gene>
<dbReference type="PANTHER" id="PTHR42923:SF17">
    <property type="entry name" value="AMINE OXIDASE DOMAIN-CONTAINING PROTEIN"/>
    <property type="match status" value="1"/>
</dbReference>
<dbReference type="Gene3D" id="3.50.50.60">
    <property type="entry name" value="FAD/NAD(P)-binding domain"/>
    <property type="match status" value="1"/>
</dbReference>
<keyword evidence="1" id="KW-1133">Transmembrane helix</keyword>
<sequence length="542" mass="60442">MARRTAKVAVIGSGLAGLTAAYELARHYEAEDGIEFEVHLFEKTESIGMDSASVSLRTQSKERDWRIDVPMRSFQGGYYPRLIDLYKRIGVSFLEADFTYSFSRLAYKNTGGRQITASSIYNGASGRRGIGMPSTLRKIYAQRKDHSSSLLLAARVTSLWLFAVMTLRLVVCYLRLLLHSVPVFRDPRLPGMTFSQWAEETTPHTLLARCLGLDTMWKQFVTDILMPLFSAICTASKDDIIDHPAEEMLDYIWLTFGTHHYLVRNGVTDVVARLTAPLRHIHLSTPIASINYDPQNPTLASITCISAGGPKVFRGFDHIVFATQAPRAIPLLETYTSSLPEASPVETPAAQLIQCLKKFRYIPSIVINHTDDTLLPDDVRDRRELNLIDTDGHLSNARPQINCVPSSYTMATQIVRQPSWYALGPVVFQTTNPVVPPREETIISVSRLERAVLTMASKTALVDLYTEERQWWQCPGQGIGKLGRLQGATTVDHGEGVGMWFCGSYVYGAIPLLEGCVVSAQLVVEGIRKRERDSAGVSRKLE</sequence>
<dbReference type="Proteomes" id="UP001556367">
    <property type="component" value="Unassembled WGS sequence"/>
</dbReference>
<dbReference type="EMBL" id="JASNQZ010000011">
    <property type="protein sequence ID" value="KAL0950477.1"/>
    <property type="molecule type" value="Genomic_DNA"/>
</dbReference>
<dbReference type="InterPro" id="IPR050464">
    <property type="entry name" value="Zeta_carotene_desat/Oxidored"/>
</dbReference>
<evidence type="ECO:0000256" key="1">
    <source>
        <dbReference type="SAM" id="Phobius"/>
    </source>
</evidence>
<feature type="chain" id="PRO_5047093341" description="Amine oxidase domain-containing protein" evidence="2">
    <location>
        <begin position="22"/>
        <end position="542"/>
    </location>
</feature>
<dbReference type="Pfam" id="PF13450">
    <property type="entry name" value="NAD_binding_8"/>
    <property type="match status" value="1"/>
</dbReference>
<accession>A0ABR3J4P5</accession>
<protein>
    <recommendedName>
        <fullName evidence="5">Amine oxidase domain-containing protein</fullName>
    </recommendedName>
</protein>
<dbReference type="PANTHER" id="PTHR42923">
    <property type="entry name" value="PROTOPORPHYRINOGEN OXIDASE"/>
    <property type="match status" value="1"/>
</dbReference>
<keyword evidence="1" id="KW-0812">Transmembrane</keyword>
<proteinExistence type="predicted"/>
<evidence type="ECO:0000256" key="2">
    <source>
        <dbReference type="SAM" id="SignalP"/>
    </source>
</evidence>
<reference evidence="4" key="1">
    <citation type="submission" date="2024-06" db="EMBL/GenBank/DDBJ databases">
        <title>Multi-omics analyses provide insights into the biosynthesis of the anticancer antibiotic pleurotin in Hohenbuehelia grisea.</title>
        <authorList>
            <person name="Weaver J.A."/>
            <person name="Alberti F."/>
        </authorList>
    </citation>
    <scope>NUCLEOTIDE SEQUENCE [LARGE SCALE GENOMIC DNA]</scope>
    <source>
        <strain evidence="4">T-177</strain>
    </source>
</reference>
<organism evidence="3 4">
    <name type="scientific">Hohenbuehelia grisea</name>
    <dbReference type="NCBI Taxonomy" id="104357"/>
    <lineage>
        <taxon>Eukaryota</taxon>
        <taxon>Fungi</taxon>
        <taxon>Dikarya</taxon>
        <taxon>Basidiomycota</taxon>
        <taxon>Agaricomycotina</taxon>
        <taxon>Agaricomycetes</taxon>
        <taxon>Agaricomycetidae</taxon>
        <taxon>Agaricales</taxon>
        <taxon>Pleurotineae</taxon>
        <taxon>Pleurotaceae</taxon>
        <taxon>Hohenbuehelia</taxon>
    </lineage>
</organism>
<evidence type="ECO:0000313" key="3">
    <source>
        <dbReference type="EMBL" id="KAL0950477.1"/>
    </source>
</evidence>
<dbReference type="SUPFAM" id="SSF51905">
    <property type="entry name" value="FAD/NAD(P)-binding domain"/>
    <property type="match status" value="1"/>
</dbReference>